<sequence length="247" mass="27267">MASLTDAEIALSRSAVARYIQLATLFRSRIMSGQWAPGAQIPTIEQLMSECGVARATIRQALGLLEDEGLVSRYRAKGTFVTDKARAHVWLDVTTDLRGMLNTRDGATIEVLEDALVPAPERWPHDIGTISRTYRRLRRRHSRDGRPFLIAEVYIDASLASRLPKRAMTTLTAMRLAASIPGVHIASARQTMTIGSSDLEVSELLALPLNAPICFVDRSAVDQRGRLVLVSKGIYRGDVVRVDMDVK</sequence>
<dbReference type="RefSeq" id="WP_057857376.1">
    <property type="nucleotide sequence ID" value="NZ_LLYB01000049.1"/>
</dbReference>
<dbReference type="InterPro" id="IPR050679">
    <property type="entry name" value="Bact_HTH_transcr_reg"/>
</dbReference>
<dbReference type="InterPro" id="IPR000524">
    <property type="entry name" value="Tscrpt_reg_HTH_GntR"/>
</dbReference>
<evidence type="ECO:0000313" key="5">
    <source>
        <dbReference type="EMBL" id="KRR26082.1"/>
    </source>
</evidence>
<evidence type="ECO:0000256" key="3">
    <source>
        <dbReference type="ARBA" id="ARBA00023163"/>
    </source>
</evidence>
<dbReference type="CDD" id="cd07377">
    <property type="entry name" value="WHTH_GntR"/>
    <property type="match status" value="1"/>
</dbReference>
<reference evidence="5 6" key="1">
    <citation type="submission" date="2014-03" db="EMBL/GenBank/DDBJ databases">
        <title>Bradyrhizobium valentinum sp. nov., isolated from effective nodules of Lupinus mariae-josephae, a lupine endemic of basic-lime soils in Eastern Spain.</title>
        <authorList>
            <person name="Duran D."/>
            <person name="Rey L."/>
            <person name="Navarro A."/>
            <person name="Busquets A."/>
            <person name="Imperial J."/>
            <person name="Ruiz-Argueso T."/>
        </authorList>
    </citation>
    <scope>NUCLEOTIDE SEQUENCE [LARGE SCALE GENOMIC DNA]</scope>
    <source>
        <strain evidence="5 6">CCBAU 23086</strain>
    </source>
</reference>
<evidence type="ECO:0000256" key="1">
    <source>
        <dbReference type="ARBA" id="ARBA00023015"/>
    </source>
</evidence>
<dbReference type="GO" id="GO:0045892">
    <property type="term" value="P:negative regulation of DNA-templated transcription"/>
    <property type="evidence" value="ECO:0007669"/>
    <property type="project" value="TreeGrafter"/>
</dbReference>
<keyword evidence="3" id="KW-0804">Transcription</keyword>
<accession>A0A0R3N1A9</accession>
<dbReference type="Gene3D" id="3.40.1410.10">
    <property type="entry name" value="Chorismate lyase-like"/>
    <property type="match status" value="1"/>
</dbReference>
<dbReference type="SUPFAM" id="SSF64288">
    <property type="entry name" value="Chorismate lyase-like"/>
    <property type="match status" value="1"/>
</dbReference>
<keyword evidence="1" id="KW-0805">Transcription regulation</keyword>
<dbReference type="Pfam" id="PF00392">
    <property type="entry name" value="GntR"/>
    <property type="match status" value="1"/>
</dbReference>
<gene>
    <name evidence="5" type="ORF">CQ14_26690</name>
</gene>
<comment type="caution">
    <text evidence="5">The sequence shown here is derived from an EMBL/GenBank/DDBJ whole genome shotgun (WGS) entry which is preliminary data.</text>
</comment>
<dbReference type="SMART" id="SM00345">
    <property type="entry name" value="HTH_GNTR"/>
    <property type="match status" value="1"/>
</dbReference>
<dbReference type="AlphaFoldDB" id="A0A0R3N1A9"/>
<evidence type="ECO:0000259" key="4">
    <source>
        <dbReference type="PROSITE" id="PS50949"/>
    </source>
</evidence>
<dbReference type="InterPro" id="IPR036388">
    <property type="entry name" value="WH-like_DNA-bd_sf"/>
</dbReference>
<dbReference type="InterPro" id="IPR036390">
    <property type="entry name" value="WH_DNA-bd_sf"/>
</dbReference>
<keyword evidence="2" id="KW-0238">DNA-binding</keyword>
<dbReference type="SMART" id="SM00866">
    <property type="entry name" value="UTRA"/>
    <property type="match status" value="1"/>
</dbReference>
<dbReference type="SUPFAM" id="SSF46785">
    <property type="entry name" value="Winged helix' DNA-binding domain"/>
    <property type="match status" value="1"/>
</dbReference>
<protein>
    <submittedName>
        <fullName evidence="5">GntR family transcriptional regulator</fullName>
    </submittedName>
</protein>
<organism evidence="5 6">
    <name type="scientific">Bradyrhizobium lablabi</name>
    <dbReference type="NCBI Taxonomy" id="722472"/>
    <lineage>
        <taxon>Bacteria</taxon>
        <taxon>Pseudomonadati</taxon>
        <taxon>Pseudomonadota</taxon>
        <taxon>Alphaproteobacteria</taxon>
        <taxon>Hyphomicrobiales</taxon>
        <taxon>Nitrobacteraceae</taxon>
        <taxon>Bradyrhizobium</taxon>
    </lineage>
</organism>
<dbReference type="InterPro" id="IPR028978">
    <property type="entry name" value="Chorismate_lyase_/UTRA_dom_sf"/>
</dbReference>
<dbReference type="EMBL" id="LLYB01000049">
    <property type="protein sequence ID" value="KRR26082.1"/>
    <property type="molecule type" value="Genomic_DNA"/>
</dbReference>
<dbReference type="GO" id="GO:0003677">
    <property type="term" value="F:DNA binding"/>
    <property type="evidence" value="ECO:0007669"/>
    <property type="project" value="UniProtKB-KW"/>
</dbReference>
<dbReference type="PRINTS" id="PR00035">
    <property type="entry name" value="HTHGNTR"/>
</dbReference>
<evidence type="ECO:0000313" key="6">
    <source>
        <dbReference type="Proteomes" id="UP000051660"/>
    </source>
</evidence>
<name>A0A0R3N1A9_9BRAD</name>
<dbReference type="PANTHER" id="PTHR44846">
    <property type="entry name" value="MANNOSYL-D-GLYCERATE TRANSPORT/METABOLISM SYSTEM REPRESSOR MNGR-RELATED"/>
    <property type="match status" value="1"/>
</dbReference>
<dbReference type="PANTHER" id="PTHR44846:SF1">
    <property type="entry name" value="MANNOSYL-D-GLYCERATE TRANSPORT_METABOLISM SYSTEM REPRESSOR MNGR-RELATED"/>
    <property type="match status" value="1"/>
</dbReference>
<proteinExistence type="predicted"/>
<dbReference type="InterPro" id="IPR011663">
    <property type="entry name" value="UTRA"/>
</dbReference>
<dbReference type="Gene3D" id="1.10.10.10">
    <property type="entry name" value="Winged helix-like DNA-binding domain superfamily/Winged helix DNA-binding domain"/>
    <property type="match status" value="1"/>
</dbReference>
<feature type="domain" description="HTH gntR-type" evidence="4">
    <location>
        <begin position="16"/>
        <end position="84"/>
    </location>
</feature>
<dbReference type="GO" id="GO:0003700">
    <property type="term" value="F:DNA-binding transcription factor activity"/>
    <property type="evidence" value="ECO:0007669"/>
    <property type="project" value="InterPro"/>
</dbReference>
<dbReference type="Pfam" id="PF07702">
    <property type="entry name" value="UTRA"/>
    <property type="match status" value="1"/>
</dbReference>
<evidence type="ECO:0000256" key="2">
    <source>
        <dbReference type="ARBA" id="ARBA00023125"/>
    </source>
</evidence>
<dbReference type="PROSITE" id="PS50949">
    <property type="entry name" value="HTH_GNTR"/>
    <property type="match status" value="1"/>
</dbReference>
<dbReference type="Proteomes" id="UP000051660">
    <property type="component" value="Unassembled WGS sequence"/>
</dbReference>